<organism evidence="1 2">
    <name type="scientific">Paenibacillus thailandensis</name>
    <dbReference type="NCBI Taxonomy" id="393250"/>
    <lineage>
        <taxon>Bacteria</taxon>
        <taxon>Bacillati</taxon>
        <taxon>Bacillota</taxon>
        <taxon>Bacilli</taxon>
        <taxon>Bacillales</taxon>
        <taxon>Paenibacillaceae</taxon>
        <taxon>Paenibacillus</taxon>
    </lineage>
</organism>
<gene>
    <name evidence="1" type="ORF">ACFSW5_06610</name>
</gene>
<dbReference type="Proteomes" id="UP001597493">
    <property type="component" value="Unassembled WGS sequence"/>
</dbReference>
<dbReference type="InterPro" id="IPR032720">
    <property type="entry name" value="Cys_rich_CWC"/>
</dbReference>
<dbReference type="EMBL" id="JBHUMY010000006">
    <property type="protein sequence ID" value="MFD2659938.1"/>
    <property type="molecule type" value="Genomic_DNA"/>
</dbReference>
<proteinExistence type="predicted"/>
<protein>
    <submittedName>
        <fullName evidence="1">Cysteine-rich CWC family protein</fullName>
    </submittedName>
</protein>
<name>A0ABW5QU02_9BACL</name>
<evidence type="ECO:0000313" key="2">
    <source>
        <dbReference type="Proteomes" id="UP001597493"/>
    </source>
</evidence>
<accession>A0ABW5QU02</accession>
<keyword evidence="2" id="KW-1185">Reference proteome</keyword>
<reference evidence="2" key="1">
    <citation type="journal article" date="2019" name="Int. J. Syst. Evol. Microbiol.">
        <title>The Global Catalogue of Microorganisms (GCM) 10K type strain sequencing project: providing services to taxonomists for standard genome sequencing and annotation.</title>
        <authorList>
            <consortium name="The Broad Institute Genomics Platform"/>
            <consortium name="The Broad Institute Genome Sequencing Center for Infectious Disease"/>
            <person name="Wu L."/>
            <person name="Ma J."/>
        </authorList>
    </citation>
    <scope>NUCLEOTIDE SEQUENCE [LARGE SCALE GENOMIC DNA]</scope>
    <source>
        <strain evidence="2">TISTR 1827</strain>
    </source>
</reference>
<comment type="caution">
    <text evidence="1">The sequence shown here is derived from an EMBL/GenBank/DDBJ whole genome shotgun (WGS) entry which is preliminary data.</text>
</comment>
<dbReference type="RefSeq" id="WP_379271048.1">
    <property type="nucleotide sequence ID" value="NZ_JBHUGT010000032.1"/>
</dbReference>
<sequence length="73" mass="7897">MEEGRAAAMPCPLCGQSGRCGNPEARPDAACWCYTAGFPKEIFSLIPDEKRGQACICPDCLAAFKRGELRTET</sequence>
<evidence type="ECO:0000313" key="1">
    <source>
        <dbReference type="EMBL" id="MFD2659938.1"/>
    </source>
</evidence>
<dbReference type="Pfam" id="PF14375">
    <property type="entry name" value="Cys_rich_CWC"/>
    <property type="match status" value="1"/>
</dbReference>